<accession>M3AYN2</accession>
<sequence length="109" mass="12492">MNSHARLGADSRKRSAFPHARSRKSVQHDQDKARATLQHGFFVCDEALDVGEAKKVVGIIKEMRFSEEHGPPSARKLLSKDDQDKRRCACLNIQMTQYQIRLPFGYDYT</sequence>
<proteinExistence type="predicted"/>
<keyword evidence="3" id="KW-1185">Reference proteome</keyword>
<feature type="compositionally biased region" description="Basic residues" evidence="1">
    <location>
        <begin position="14"/>
        <end position="25"/>
    </location>
</feature>
<dbReference type="VEuPathDB" id="FungiDB:MYCFIDRAFT_208077"/>
<organism evidence="2 3">
    <name type="scientific">Pseudocercospora fijiensis (strain CIRAD86)</name>
    <name type="common">Black leaf streak disease fungus</name>
    <name type="synonym">Mycosphaerella fijiensis</name>
    <dbReference type="NCBI Taxonomy" id="383855"/>
    <lineage>
        <taxon>Eukaryota</taxon>
        <taxon>Fungi</taxon>
        <taxon>Dikarya</taxon>
        <taxon>Ascomycota</taxon>
        <taxon>Pezizomycotina</taxon>
        <taxon>Dothideomycetes</taxon>
        <taxon>Dothideomycetidae</taxon>
        <taxon>Mycosphaerellales</taxon>
        <taxon>Mycosphaerellaceae</taxon>
        <taxon>Pseudocercospora</taxon>
    </lineage>
</organism>
<gene>
    <name evidence="2" type="ORF">MYCFIDRAFT_208077</name>
</gene>
<feature type="region of interest" description="Disordered" evidence="1">
    <location>
        <begin position="1"/>
        <end position="31"/>
    </location>
</feature>
<dbReference type="AlphaFoldDB" id="M3AYN2"/>
<reference evidence="2 3" key="1">
    <citation type="journal article" date="2012" name="PLoS Pathog.">
        <title>Diverse lifestyles and strategies of plant pathogenesis encoded in the genomes of eighteen Dothideomycetes fungi.</title>
        <authorList>
            <person name="Ohm R.A."/>
            <person name="Feau N."/>
            <person name="Henrissat B."/>
            <person name="Schoch C.L."/>
            <person name="Horwitz B.A."/>
            <person name="Barry K.W."/>
            <person name="Condon B.J."/>
            <person name="Copeland A.C."/>
            <person name="Dhillon B."/>
            <person name="Glaser F."/>
            <person name="Hesse C.N."/>
            <person name="Kosti I."/>
            <person name="LaButti K."/>
            <person name="Lindquist E.A."/>
            <person name="Lucas S."/>
            <person name="Salamov A.A."/>
            <person name="Bradshaw R.E."/>
            <person name="Ciuffetti L."/>
            <person name="Hamelin R.C."/>
            <person name="Kema G.H.J."/>
            <person name="Lawrence C."/>
            <person name="Scott J.A."/>
            <person name="Spatafora J.W."/>
            <person name="Turgeon B.G."/>
            <person name="de Wit P.J.G.M."/>
            <person name="Zhong S."/>
            <person name="Goodwin S.B."/>
            <person name="Grigoriev I.V."/>
        </authorList>
    </citation>
    <scope>NUCLEOTIDE SEQUENCE [LARGE SCALE GENOMIC DNA]</scope>
    <source>
        <strain evidence="2 3">CIRAD86</strain>
    </source>
</reference>
<dbReference type="GeneID" id="19336641"/>
<dbReference type="Proteomes" id="UP000016932">
    <property type="component" value="Unassembled WGS sequence"/>
</dbReference>
<name>M3AYN2_PSEFD</name>
<dbReference type="HOGENOM" id="CLU_2185121_0_0_1"/>
<dbReference type="EMBL" id="KB446559">
    <property type="protein sequence ID" value="EME82287.1"/>
    <property type="molecule type" value="Genomic_DNA"/>
</dbReference>
<evidence type="ECO:0000256" key="1">
    <source>
        <dbReference type="SAM" id="MobiDB-lite"/>
    </source>
</evidence>
<protein>
    <submittedName>
        <fullName evidence="2">Uncharacterized protein</fullName>
    </submittedName>
</protein>
<evidence type="ECO:0000313" key="2">
    <source>
        <dbReference type="EMBL" id="EME82287.1"/>
    </source>
</evidence>
<evidence type="ECO:0000313" key="3">
    <source>
        <dbReference type="Proteomes" id="UP000016932"/>
    </source>
</evidence>
<dbReference type="KEGG" id="pfj:MYCFIDRAFT_208077"/>
<dbReference type="RefSeq" id="XP_007927683.1">
    <property type="nucleotide sequence ID" value="XM_007929492.1"/>
</dbReference>